<name>A0A2M8LVT7_9ACTN</name>
<dbReference type="AlphaFoldDB" id="A0A2M8LVT7"/>
<comment type="caution">
    <text evidence="2">The sequence shown here is derived from an EMBL/GenBank/DDBJ whole genome shotgun (WGS) entry which is preliminary data.</text>
</comment>
<evidence type="ECO:0000313" key="2">
    <source>
        <dbReference type="EMBL" id="PJE96078.1"/>
    </source>
</evidence>
<dbReference type="Pfam" id="PF04149">
    <property type="entry name" value="DUF397"/>
    <property type="match status" value="1"/>
</dbReference>
<evidence type="ECO:0000259" key="1">
    <source>
        <dbReference type="Pfam" id="PF04149"/>
    </source>
</evidence>
<keyword evidence="3" id="KW-1185">Reference proteome</keyword>
<gene>
    <name evidence="2" type="ORF">CUT44_20005</name>
</gene>
<proteinExistence type="predicted"/>
<sequence>MDLSRPDLVWRKSTHSDEDGCVEVALGKLLYVRDSKFPDGERLAFESRSWKTFAERLAVHERDPEPGP</sequence>
<protein>
    <submittedName>
        <fullName evidence="2">DUF397 domain-containing protein</fullName>
    </submittedName>
</protein>
<dbReference type="Proteomes" id="UP000230407">
    <property type="component" value="Unassembled WGS sequence"/>
</dbReference>
<organism evidence="2 3">
    <name type="scientific">Streptomyces carminius</name>
    <dbReference type="NCBI Taxonomy" id="2665496"/>
    <lineage>
        <taxon>Bacteria</taxon>
        <taxon>Bacillati</taxon>
        <taxon>Actinomycetota</taxon>
        <taxon>Actinomycetes</taxon>
        <taxon>Kitasatosporales</taxon>
        <taxon>Streptomycetaceae</taxon>
        <taxon>Streptomyces</taxon>
    </lineage>
</organism>
<dbReference type="InterPro" id="IPR007278">
    <property type="entry name" value="DUF397"/>
</dbReference>
<reference evidence="2 3" key="1">
    <citation type="submission" date="2017-11" db="EMBL/GenBank/DDBJ databases">
        <title>Streptomyces carmine sp. nov., a novel actinomycete isolated from Sophora alopecuroides in Xinjiang, China.</title>
        <authorList>
            <person name="Wang Y."/>
            <person name="Luo X."/>
            <person name="Wan C."/>
            <person name="Zhang L."/>
        </authorList>
    </citation>
    <scope>NUCLEOTIDE SEQUENCE [LARGE SCALE GENOMIC DNA]</scope>
    <source>
        <strain evidence="2 3">TRM SA0054</strain>
    </source>
</reference>
<dbReference type="EMBL" id="PGGW01000060">
    <property type="protein sequence ID" value="PJE96078.1"/>
    <property type="molecule type" value="Genomic_DNA"/>
</dbReference>
<feature type="domain" description="DUF397" evidence="1">
    <location>
        <begin position="8"/>
        <end position="56"/>
    </location>
</feature>
<accession>A0A2M8LVT7</accession>
<evidence type="ECO:0000313" key="3">
    <source>
        <dbReference type="Proteomes" id="UP000230407"/>
    </source>
</evidence>